<accession>A0A1V1NVF1</accession>
<dbReference type="NCBIfam" id="NF033542">
    <property type="entry name" value="transpos_IS110"/>
    <property type="match status" value="1"/>
</dbReference>
<organism evidence="3 4">
    <name type="scientific">Candidatus Magnetoglobus multicellularis str. Araruama</name>
    <dbReference type="NCBI Taxonomy" id="890399"/>
    <lineage>
        <taxon>Bacteria</taxon>
        <taxon>Pseudomonadati</taxon>
        <taxon>Thermodesulfobacteriota</taxon>
        <taxon>Desulfobacteria</taxon>
        <taxon>Desulfobacterales</taxon>
        <taxon>Desulfobacteraceae</taxon>
        <taxon>Candidatus Magnetoglobus</taxon>
    </lineage>
</organism>
<gene>
    <name evidence="3" type="ORF">OMM_05588</name>
</gene>
<dbReference type="EMBL" id="ATBP01001897">
    <property type="protein sequence ID" value="ETR66569.1"/>
    <property type="molecule type" value="Genomic_DNA"/>
</dbReference>
<dbReference type="PANTHER" id="PTHR33055:SF15">
    <property type="entry name" value="TRANSPOSASE-RELATED"/>
    <property type="match status" value="1"/>
</dbReference>
<proteinExistence type="predicted"/>
<protein>
    <submittedName>
        <fullName evidence="3">Transposase IS116/IS110/IS902 family protein</fullName>
    </submittedName>
</protein>
<reference evidence="4" key="1">
    <citation type="submission" date="2012-11" db="EMBL/GenBank/DDBJ databases">
        <authorList>
            <person name="Lucero-Rivera Y.E."/>
            <person name="Tovar-Ramirez D."/>
        </authorList>
    </citation>
    <scope>NUCLEOTIDE SEQUENCE [LARGE SCALE GENOMIC DNA]</scope>
    <source>
        <strain evidence="4">Araruama</strain>
    </source>
</reference>
<dbReference type="PANTHER" id="PTHR33055">
    <property type="entry name" value="TRANSPOSASE FOR INSERTION SEQUENCE ELEMENT IS1111A"/>
    <property type="match status" value="1"/>
</dbReference>
<sequence>MTTQLNTLHIGIDAHSRNNVVCFLDQAGNVVNKAFSFENNLPGAQKLEDSVCAFMATGKYDSLKIATEAVSLYHIPLLDFLSASKKLAQYEIEIFQLNPKIVKGFKKIYADKNKTDKDDAFVIADRLRIGRLPKPYYHNEPYAPIRRLTRYRCHLVESINREKNYFLLHLFLKYSSFSALKPFSNTFGKTSLAIILEEISLDDLAKKPMEDLVDFICVHGRNHFEDPHQIAEKVKQVARESYRIRPALANSINLILTTSWHNIKTMTTALKDVNKAIAVELQGFPNTLESVQGLGPVYSAGIIAEIGSIKNFASHNALAKFAGLTWRQNESSDFKAEITKMTKTGNKHLRYYLLEAANLLRVHNKIYADYYASKLREVKLHRHKRAVALTARKLVRLVFSLLKNQQLYQPSRESRCQ</sequence>
<dbReference type="GO" id="GO:0006313">
    <property type="term" value="P:DNA transposition"/>
    <property type="evidence" value="ECO:0007669"/>
    <property type="project" value="InterPro"/>
</dbReference>
<dbReference type="InterPro" id="IPR002525">
    <property type="entry name" value="Transp_IS110-like_N"/>
</dbReference>
<dbReference type="InterPro" id="IPR003346">
    <property type="entry name" value="Transposase_20"/>
</dbReference>
<dbReference type="GO" id="GO:0003677">
    <property type="term" value="F:DNA binding"/>
    <property type="evidence" value="ECO:0007669"/>
    <property type="project" value="InterPro"/>
</dbReference>
<dbReference type="GO" id="GO:0004803">
    <property type="term" value="F:transposase activity"/>
    <property type="evidence" value="ECO:0007669"/>
    <property type="project" value="InterPro"/>
</dbReference>
<dbReference type="AlphaFoldDB" id="A0A1V1NVF1"/>
<dbReference type="Proteomes" id="UP000189670">
    <property type="component" value="Unassembled WGS sequence"/>
</dbReference>
<name>A0A1V1NVF1_9BACT</name>
<evidence type="ECO:0000313" key="4">
    <source>
        <dbReference type="Proteomes" id="UP000189670"/>
    </source>
</evidence>
<dbReference type="Pfam" id="PF01548">
    <property type="entry name" value="DEDD_Tnp_IS110"/>
    <property type="match status" value="1"/>
</dbReference>
<feature type="domain" description="Transposase IS110-like N-terminal" evidence="1">
    <location>
        <begin position="10"/>
        <end position="170"/>
    </location>
</feature>
<dbReference type="InterPro" id="IPR047650">
    <property type="entry name" value="Transpos_IS110"/>
</dbReference>
<dbReference type="Pfam" id="PF02371">
    <property type="entry name" value="Transposase_20"/>
    <property type="match status" value="1"/>
</dbReference>
<evidence type="ECO:0000259" key="1">
    <source>
        <dbReference type="Pfam" id="PF01548"/>
    </source>
</evidence>
<feature type="domain" description="Transposase IS116/IS110/IS902 C-terminal" evidence="2">
    <location>
        <begin position="287"/>
        <end position="371"/>
    </location>
</feature>
<evidence type="ECO:0000313" key="3">
    <source>
        <dbReference type="EMBL" id="ETR66569.1"/>
    </source>
</evidence>
<comment type="caution">
    <text evidence="3">The sequence shown here is derived from an EMBL/GenBank/DDBJ whole genome shotgun (WGS) entry which is preliminary data.</text>
</comment>
<evidence type="ECO:0000259" key="2">
    <source>
        <dbReference type="Pfam" id="PF02371"/>
    </source>
</evidence>